<comment type="similarity">
    <text evidence="2">Belongs to the TMEM38 family.</text>
</comment>
<evidence type="ECO:0000256" key="9">
    <source>
        <dbReference type="ARBA" id="ARBA00023065"/>
    </source>
</evidence>
<keyword evidence="14" id="KW-1185">Reference proteome</keyword>
<keyword evidence="5 13" id="KW-0812">Transmembrane</keyword>
<feature type="compositionally biased region" description="Basic and acidic residues" evidence="12">
    <location>
        <begin position="287"/>
        <end position="298"/>
    </location>
</feature>
<keyword evidence="9" id="KW-0406">Ion transport</keyword>
<keyword evidence="3" id="KW-0813">Transport</keyword>
<evidence type="ECO:0000313" key="14">
    <source>
        <dbReference type="Proteomes" id="UP000887575"/>
    </source>
</evidence>
<keyword evidence="8 13" id="KW-1133">Transmembrane helix</keyword>
<evidence type="ECO:0000313" key="15">
    <source>
        <dbReference type="WBParaSite" id="MBELARI_LOCUS14123"/>
    </source>
</evidence>
<evidence type="ECO:0008006" key="16">
    <source>
        <dbReference type="Google" id="ProtNLM"/>
    </source>
</evidence>
<evidence type="ECO:0000256" key="2">
    <source>
        <dbReference type="ARBA" id="ARBA00005766"/>
    </source>
</evidence>
<evidence type="ECO:0000256" key="4">
    <source>
        <dbReference type="ARBA" id="ARBA00022538"/>
    </source>
</evidence>
<evidence type="ECO:0000256" key="7">
    <source>
        <dbReference type="ARBA" id="ARBA00022958"/>
    </source>
</evidence>
<keyword evidence="4" id="KW-0633">Potassium transport</keyword>
<dbReference type="PANTHER" id="PTHR12454">
    <property type="entry name" value="TRIMERIC INTRACELLULAR CATION CHANNEL"/>
    <property type="match status" value="1"/>
</dbReference>
<dbReference type="Pfam" id="PF05197">
    <property type="entry name" value="TRIC"/>
    <property type="match status" value="1"/>
</dbReference>
<feature type="transmembrane region" description="Helical" evidence="13">
    <location>
        <begin position="73"/>
        <end position="94"/>
    </location>
</feature>
<dbReference type="GO" id="GO:0042802">
    <property type="term" value="F:identical protein binding"/>
    <property type="evidence" value="ECO:0007669"/>
    <property type="project" value="InterPro"/>
</dbReference>
<dbReference type="AlphaFoldDB" id="A0AAF3EJF0"/>
<keyword evidence="7" id="KW-0630">Potassium</keyword>
<evidence type="ECO:0000256" key="5">
    <source>
        <dbReference type="ARBA" id="ARBA00022692"/>
    </source>
</evidence>
<feature type="transmembrane region" description="Helical" evidence="13">
    <location>
        <begin position="106"/>
        <end position="127"/>
    </location>
</feature>
<dbReference type="PANTHER" id="PTHR12454:SF18">
    <property type="entry name" value="TRIMERIC INTRACELLULAR CATION CHANNEL TYPE 1B.2"/>
    <property type="match status" value="1"/>
</dbReference>
<feature type="transmembrane region" description="Helical" evidence="13">
    <location>
        <begin position="233"/>
        <end position="252"/>
    </location>
</feature>
<organism evidence="14 15">
    <name type="scientific">Mesorhabditis belari</name>
    <dbReference type="NCBI Taxonomy" id="2138241"/>
    <lineage>
        <taxon>Eukaryota</taxon>
        <taxon>Metazoa</taxon>
        <taxon>Ecdysozoa</taxon>
        <taxon>Nematoda</taxon>
        <taxon>Chromadorea</taxon>
        <taxon>Rhabditida</taxon>
        <taxon>Rhabditina</taxon>
        <taxon>Rhabditomorpha</taxon>
        <taxon>Rhabditoidea</taxon>
        <taxon>Rhabditidae</taxon>
        <taxon>Mesorhabditinae</taxon>
        <taxon>Mesorhabditis</taxon>
    </lineage>
</organism>
<dbReference type="InterPro" id="IPR007866">
    <property type="entry name" value="TRIC_channel"/>
</dbReference>
<keyword evidence="11" id="KW-0407">Ion channel</keyword>
<name>A0AAF3EJF0_9BILA</name>
<evidence type="ECO:0000256" key="8">
    <source>
        <dbReference type="ARBA" id="ARBA00022989"/>
    </source>
</evidence>
<keyword evidence="6" id="KW-0631">Potassium channel</keyword>
<dbReference type="GO" id="GO:0012505">
    <property type="term" value="C:endomembrane system"/>
    <property type="evidence" value="ECO:0007669"/>
    <property type="project" value="UniProtKB-SubCell"/>
</dbReference>
<dbReference type="GO" id="GO:0005267">
    <property type="term" value="F:potassium channel activity"/>
    <property type="evidence" value="ECO:0007669"/>
    <property type="project" value="UniProtKB-KW"/>
</dbReference>
<evidence type="ECO:0000256" key="3">
    <source>
        <dbReference type="ARBA" id="ARBA00022448"/>
    </source>
</evidence>
<dbReference type="GO" id="GO:0016020">
    <property type="term" value="C:membrane"/>
    <property type="evidence" value="ECO:0007669"/>
    <property type="project" value="InterPro"/>
</dbReference>
<evidence type="ECO:0000256" key="1">
    <source>
        <dbReference type="ARBA" id="ARBA00004127"/>
    </source>
</evidence>
<reference evidence="15" key="1">
    <citation type="submission" date="2024-02" db="UniProtKB">
        <authorList>
            <consortium name="WormBaseParasite"/>
        </authorList>
    </citation>
    <scope>IDENTIFICATION</scope>
</reference>
<evidence type="ECO:0000256" key="6">
    <source>
        <dbReference type="ARBA" id="ARBA00022826"/>
    </source>
</evidence>
<feature type="region of interest" description="Disordered" evidence="12">
    <location>
        <begin position="287"/>
        <end position="319"/>
    </location>
</feature>
<sequence>MKDMDDDATAYEWSDFYPNEWKLDQKLLVHYSRRLQKVEMWPYFDVPHYIFSAIAVRDDLGPSALQFARQHPFSCWLSTMMISFAGTLLANFLLGEAPIEPFRNHFDVLAATAIWYLVFYSPFDIFYRVSTFFPIKLVLSVLKEAQRAYKVSHGVAHACRVYPESYLVQAMVGISKGAGGGIVKTVEQLVRGVWIPHKHEILHPSFTTKACVIAATVFTVERNSNLITAPHDLIYLAVVGFFVYFKLSALVLHVKDPLAPLENIFCSIFMGGIWEAFSRAVETTKEEVNSSQKHKNDDNFLTVSNKQKNGTKKETKKAK</sequence>
<proteinExistence type="inferred from homology"/>
<evidence type="ECO:0000256" key="11">
    <source>
        <dbReference type="ARBA" id="ARBA00023303"/>
    </source>
</evidence>
<evidence type="ECO:0000256" key="13">
    <source>
        <dbReference type="SAM" id="Phobius"/>
    </source>
</evidence>
<evidence type="ECO:0000256" key="12">
    <source>
        <dbReference type="SAM" id="MobiDB-lite"/>
    </source>
</evidence>
<protein>
    <recommendedName>
        <fullName evidence="16">Trimeric intracellular cation channel type B</fullName>
    </recommendedName>
</protein>
<evidence type="ECO:0000256" key="10">
    <source>
        <dbReference type="ARBA" id="ARBA00023136"/>
    </source>
</evidence>
<comment type="subcellular location">
    <subcellularLocation>
        <location evidence="1">Endomembrane system</location>
        <topology evidence="1">Multi-pass membrane protein</topology>
    </subcellularLocation>
</comment>
<accession>A0AAF3EJF0</accession>
<keyword evidence="10 13" id="KW-0472">Membrane</keyword>
<dbReference type="Proteomes" id="UP000887575">
    <property type="component" value="Unassembled WGS sequence"/>
</dbReference>
<dbReference type="WBParaSite" id="MBELARI_LOCUS14123">
    <property type="protein sequence ID" value="MBELARI_LOCUS14123"/>
    <property type="gene ID" value="MBELARI_LOCUS14123"/>
</dbReference>